<dbReference type="FunFam" id="3.40.50.970:FF:000129">
    <property type="entry name" value="Transketolase"/>
    <property type="match status" value="1"/>
</dbReference>
<evidence type="ECO:0000256" key="3">
    <source>
        <dbReference type="ARBA" id="ARBA00023052"/>
    </source>
</evidence>
<keyword evidence="6" id="KW-1185">Reference proteome</keyword>
<dbReference type="STRING" id="1121256.SAMN02746089_02298"/>
<evidence type="ECO:0000256" key="2">
    <source>
        <dbReference type="ARBA" id="ARBA00007131"/>
    </source>
</evidence>
<sequence length="315" mass="33984">MNKIATRESYGKALAEIGEHNIDIVVLDADLSKSTKTADFAKKFPERFFNVGISEQDLMGTAAGLATCGKIPFASSFAIFATGRAFEQIRNSIAYPKLNVKIAATHAGITVGEDGATHQSVEDIAIMRAIPGMVVINPADDVEARAAVKAAAEYKGPVYIRLGRLSVPVIYEEDNYRFEIGKGIVLKEGKDVTIIATGIMVAAALEAYEILKGKGIEAKVIDIHTIKPIDEELIIKAARETGAIVTAEEHSIIGGLGSAICEVVSERVPVSVRRVGIKDQFGQSGKPDELLKLYHLTPDDIVEEALKAIELKKRR</sequence>
<reference evidence="5 6" key="1">
    <citation type="submission" date="2016-11" db="EMBL/GenBank/DDBJ databases">
        <authorList>
            <person name="Jaros S."/>
            <person name="Januszkiewicz K."/>
            <person name="Wedrychowicz H."/>
        </authorList>
    </citation>
    <scope>NUCLEOTIDE SEQUENCE [LARGE SCALE GENOMIC DNA]</scope>
    <source>
        <strain evidence="5 6">DSM 17918</strain>
    </source>
</reference>
<dbReference type="Gene3D" id="3.40.50.970">
    <property type="match status" value="1"/>
</dbReference>
<dbReference type="InterPro" id="IPR005475">
    <property type="entry name" value="Transketolase-like_Pyr-bd"/>
</dbReference>
<evidence type="ECO:0000256" key="1">
    <source>
        <dbReference type="ARBA" id="ARBA00001964"/>
    </source>
</evidence>
<gene>
    <name evidence="5" type="ORF">SAMN02746089_02298</name>
</gene>
<dbReference type="RefSeq" id="WP_073345507.1">
    <property type="nucleotide sequence ID" value="NZ_FQVH01000034.1"/>
</dbReference>
<dbReference type="SMART" id="SM00861">
    <property type="entry name" value="Transket_pyr"/>
    <property type="match status" value="1"/>
</dbReference>
<dbReference type="Proteomes" id="UP000184088">
    <property type="component" value="Unassembled WGS sequence"/>
</dbReference>
<accession>A0A1M5DAU7</accession>
<dbReference type="Pfam" id="PF02780">
    <property type="entry name" value="Transketolase_C"/>
    <property type="match status" value="1"/>
</dbReference>
<dbReference type="InterPro" id="IPR033248">
    <property type="entry name" value="Transketolase_C"/>
</dbReference>
<evidence type="ECO:0000313" key="6">
    <source>
        <dbReference type="Proteomes" id="UP000184088"/>
    </source>
</evidence>
<comment type="similarity">
    <text evidence="2">Belongs to the transketolase family.</text>
</comment>
<feature type="domain" description="Transketolase-like pyrimidine-binding" evidence="4">
    <location>
        <begin position="4"/>
        <end position="169"/>
    </location>
</feature>
<dbReference type="SUPFAM" id="SSF52518">
    <property type="entry name" value="Thiamin diphosphate-binding fold (THDP-binding)"/>
    <property type="match status" value="1"/>
</dbReference>
<evidence type="ECO:0000259" key="4">
    <source>
        <dbReference type="SMART" id="SM00861"/>
    </source>
</evidence>
<dbReference type="Pfam" id="PF02779">
    <property type="entry name" value="Transket_pyr"/>
    <property type="match status" value="1"/>
</dbReference>
<dbReference type="PANTHER" id="PTHR43825:SF1">
    <property type="entry name" value="TRANSKETOLASE-LIKE PYRIMIDINE-BINDING DOMAIN-CONTAINING PROTEIN"/>
    <property type="match status" value="1"/>
</dbReference>
<dbReference type="OrthoDB" id="9803371at2"/>
<evidence type="ECO:0000313" key="5">
    <source>
        <dbReference type="EMBL" id="SHF64020.1"/>
    </source>
</evidence>
<organism evidence="5 6">
    <name type="scientific">Caldanaerobius fijiensis DSM 17918</name>
    <dbReference type="NCBI Taxonomy" id="1121256"/>
    <lineage>
        <taxon>Bacteria</taxon>
        <taxon>Bacillati</taxon>
        <taxon>Bacillota</taxon>
        <taxon>Clostridia</taxon>
        <taxon>Thermoanaerobacterales</taxon>
        <taxon>Thermoanaerobacteraceae</taxon>
        <taxon>Caldanaerobius</taxon>
    </lineage>
</organism>
<dbReference type="SUPFAM" id="SSF52922">
    <property type="entry name" value="TK C-terminal domain-like"/>
    <property type="match status" value="1"/>
</dbReference>
<keyword evidence="3" id="KW-0786">Thiamine pyrophosphate</keyword>
<name>A0A1M5DAU7_9THEO</name>
<dbReference type="Gene3D" id="3.40.50.920">
    <property type="match status" value="1"/>
</dbReference>
<dbReference type="InterPro" id="IPR029061">
    <property type="entry name" value="THDP-binding"/>
</dbReference>
<dbReference type="EMBL" id="FQVH01000034">
    <property type="protein sequence ID" value="SHF64020.1"/>
    <property type="molecule type" value="Genomic_DNA"/>
</dbReference>
<dbReference type="InterPro" id="IPR009014">
    <property type="entry name" value="Transketo_C/PFOR_II"/>
</dbReference>
<proteinExistence type="inferred from homology"/>
<dbReference type="AlphaFoldDB" id="A0A1M5DAU7"/>
<dbReference type="InterPro" id="IPR051157">
    <property type="entry name" value="PDH/Transketolase"/>
</dbReference>
<protein>
    <submittedName>
        <fullName evidence="5">Transketolase</fullName>
    </submittedName>
</protein>
<comment type="cofactor">
    <cofactor evidence="1">
        <name>thiamine diphosphate</name>
        <dbReference type="ChEBI" id="CHEBI:58937"/>
    </cofactor>
</comment>
<dbReference type="PANTHER" id="PTHR43825">
    <property type="entry name" value="PYRUVATE DEHYDROGENASE E1 COMPONENT"/>
    <property type="match status" value="1"/>
</dbReference>
<dbReference type="CDD" id="cd07033">
    <property type="entry name" value="TPP_PYR_DXS_TK_like"/>
    <property type="match status" value="1"/>
</dbReference>